<feature type="region of interest" description="Disordered" evidence="1">
    <location>
        <begin position="1"/>
        <end position="28"/>
    </location>
</feature>
<dbReference type="EMBL" id="JACXVP010000009">
    <property type="protein sequence ID" value="KAG5584668.1"/>
    <property type="molecule type" value="Genomic_DNA"/>
</dbReference>
<evidence type="ECO:0000313" key="2">
    <source>
        <dbReference type="EMBL" id="KAG5584668.1"/>
    </source>
</evidence>
<dbReference type="AlphaFoldDB" id="A0A9J5XBT3"/>
<dbReference type="OrthoDB" id="1300214at2759"/>
<feature type="compositionally biased region" description="Basic and acidic residues" evidence="1">
    <location>
        <begin position="18"/>
        <end position="28"/>
    </location>
</feature>
<sequence>MHGPCGKKRKTSPCLKDGQCKRENDRRTSEVRGMKMNNQWVVPYNPYLLMRYNCHIKVEVCSGVKAIKYLYKYIYIYKGHNKCAIYIKSDNGEKVVDEIKTFQDARWVSPPEALWRIYEFNLTEMQLAVINLQLHLPSKQPANPREGERYYERLLLNHVVGQTSFENLLHFHCNPTDVRNLWDTYYDDFSEDFHRSHSNTMEA</sequence>
<accession>A0A9J5XBT3</accession>
<dbReference type="PANTHER" id="PTHR10492:SF94">
    <property type="entry name" value="ATP-DEPENDENT DNA HELICASE"/>
    <property type="match status" value="1"/>
</dbReference>
<dbReference type="PANTHER" id="PTHR10492">
    <property type="match status" value="1"/>
</dbReference>
<reference evidence="2 3" key="1">
    <citation type="submission" date="2020-09" db="EMBL/GenBank/DDBJ databases">
        <title>De no assembly of potato wild relative species, Solanum commersonii.</title>
        <authorList>
            <person name="Cho K."/>
        </authorList>
    </citation>
    <scope>NUCLEOTIDE SEQUENCE [LARGE SCALE GENOMIC DNA]</scope>
    <source>
        <strain evidence="2">LZ3.2</strain>
        <tissue evidence="2">Leaf</tissue>
    </source>
</reference>
<organism evidence="2 3">
    <name type="scientific">Solanum commersonii</name>
    <name type="common">Commerson's wild potato</name>
    <name type="synonym">Commerson's nightshade</name>
    <dbReference type="NCBI Taxonomy" id="4109"/>
    <lineage>
        <taxon>Eukaryota</taxon>
        <taxon>Viridiplantae</taxon>
        <taxon>Streptophyta</taxon>
        <taxon>Embryophyta</taxon>
        <taxon>Tracheophyta</taxon>
        <taxon>Spermatophyta</taxon>
        <taxon>Magnoliopsida</taxon>
        <taxon>eudicotyledons</taxon>
        <taxon>Gunneridae</taxon>
        <taxon>Pentapetalae</taxon>
        <taxon>asterids</taxon>
        <taxon>lamiids</taxon>
        <taxon>Solanales</taxon>
        <taxon>Solanaceae</taxon>
        <taxon>Solanoideae</taxon>
        <taxon>Solaneae</taxon>
        <taxon>Solanum</taxon>
    </lineage>
</organism>
<dbReference type="Proteomes" id="UP000824120">
    <property type="component" value="Chromosome 9"/>
</dbReference>
<protein>
    <submittedName>
        <fullName evidence="2">Uncharacterized protein</fullName>
    </submittedName>
</protein>
<name>A0A9J5XBT3_SOLCO</name>
<comment type="caution">
    <text evidence="2">The sequence shown here is derived from an EMBL/GenBank/DDBJ whole genome shotgun (WGS) entry which is preliminary data.</text>
</comment>
<evidence type="ECO:0000256" key="1">
    <source>
        <dbReference type="SAM" id="MobiDB-lite"/>
    </source>
</evidence>
<evidence type="ECO:0000313" key="3">
    <source>
        <dbReference type="Proteomes" id="UP000824120"/>
    </source>
</evidence>
<gene>
    <name evidence="2" type="ORF">H5410_045102</name>
</gene>
<keyword evidence="3" id="KW-1185">Reference proteome</keyword>
<proteinExistence type="predicted"/>
<feature type="compositionally biased region" description="Basic residues" evidence="1">
    <location>
        <begin position="1"/>
        <end position="11"/>
    </location>
</feature>